<organism evidence="4 5">
    <name type="scientific">Candidatus Desulfosporosinus infrequens</name>
    <dbReference type="NCBI Taxonomy" id="2043169"/>
    <lineage>
        <taxon>Bacteria</taxon>
        <taxon>Bacillati</taxon>
        <taxon>Bacillota</taxon>
        <taxon>Clostridia</taxon>
        <taxon>Eubacteriales</taxon>
        <taxon>Desulfitobacteriaceae</taxon>
        <taxon>Desulfosporosinus</taxon>
    </lineage>
</organism>
<dbReference type="InterPro" id="IPR052404">
    <property type="entry name" value="SPP1-like_terminase"/>
</dbReference>
<dbReference type="GO" id="GO:0051276">
    <property type="term" value="P:chromosome organization"/>
    <property type="evidence" value="ECO:0007669"/>
    <property type="project" value="InterPro"/>
</dbReference>
<dbReference type="Pfam" id="PF03592">
    <property type="entry name" value="Terminase_2"/>
    <property type="match status" value="1"/>
</dbReference>
<keyword evidence="1" id="KW-1188">Viral release from host cell</keyword>
<evidence type="ECO:0000313" key="5">
    <source>
        <dbReference type="Proteomes" id="UP000238916"/>
    </source>
</evidence>
<reference evidence="5" key="1">
    <citation type="submission" date="2018-02" db="EMBL/GenBank/DDBJ databases">
        <authorList>
            <person name="Hausmann B."/>
        </authorList>
    </citation>
    <scope>NUCLEOTIDE SEQUENCE [LARGE SCALE GENOMIC DNA]</scope>
    <source>
        <strain evidence="5">Peat soil MAG SbF1</strain>
    </source>
</reference>
<gene>
    <name evidence="4" type="ORF">SBF1_50028</name>
</gene>
<dbReference type="Gene3D" id="1.10.10.1400">
    <property type="entry name" value="Terminase, small subunit, N-terminal DNA-binding domain, HTH motif"/>
    <property type="match status" value="1"/>
</dbReference>
<evidence type="ECO:0000256" key="3">
    <source>
        <dbReference type="SAM" id="MobiDB-lite"/>
    </source>
</evidence>
<dbReference type="EMBL" id="OMOF01000445">
    <property type="protein sequence ID" value="SPF51144.1"/>
    <property type="molecule type" value="Genomic_DNA"/>
</dbReference>
<feature type="compositionally biased region" description="Polar residues" evidence="3">
    <location>
        <begin position="48"/>
        <end position="66"/>
    </location>
</feature>
<dbReference type="Proteomes" id="UP000238916">
    <property type="component" value="Unassembled WGS sequence"/>
</dbReference>
<sequence>MDWLVIRAEYETTEITLRDLAAKHGISAGTIRSRKNRENWAKAEAANDATQNATQGKQRNATQKKSVATDKKSGRKKAATDQGKKRPEEAAGSETHYIVESSPLTEKQQLFALHFVKDHNATMAAIKAGCPKAGAHVQGSRMLRDVKVAAEIRRLKGDIAQDIFLTKRDVLEVYEKIAMSDPGDFFEFGTTQDWVYLDGQRVVGPDGQYQVQDVNFVRIKNSDQVDTSMVQEIRQTKDGISIKFHDKHKALDRLADFFDLTPDQHRRKVDDANLKLAERRTAVNEADLEIRRKAAEDSI</sequence>
<protein>
    <submittedName>
        <fullName evidence="4">Putative PBSX phage terminase small subunit</fullName>
    </submittedName>
</protein>
<dbReference type="InterPro" id="IPR038713">
    <property type="entry name" value="Terminase_Gp1_N_sf"/>
</dbReference>
<keyword evidence="2" id="KW-0231">Viral genome packaging</keyword>
<evidence type="ECO:0000256" key="2">
    <source>
        <dbReference type="ARBA" id="ARBA00023219"/>
    </source>
</evidence>
<accession>A0A2U3LH18</accession>
<proteinExistence type="predicted"/>
<feature type="compositionally biased region" description="Basic and acidic residues" evidence="3">
    <location>
        <begin position="67"/>
        <end position="89"/>
    </location>
</feature>
<dbReference type="PANTHER" id="PTHR41328:SF3">
    <property type="entry name" value="PBSX PHAGE TERMINASE SMALL SUBUNIT"/>
    <property type="match status" value="1"/>
</dbReference>
<dbReference type="OrthoDB" id="9768556at2"/>
<name>A0A2U3LH18_9FIRM</name>
<feature type="region of interest" description="Disordered" evidence="3">
    <location>
        <begin position="40"/>
        <end position="96"/>
    </location>
</feature>
<dbReference type="InterPro" id="IPR005335">
    <property type="entry name" value="Terminase_ssu"/>
</dbReference>
<evidence type="ECO:0000313" key="4">
    <source>
        <dbReference type="EMBL" id="SPF51144.1"/>
    </source>
</evidence>
<dbReference type="AlphaFoldDB" id="A0A2U3LH18"/>
<evidence type="ECO:0000256" key="1">
    <source>
        <dbReference type="ARBA" id="ARBA00022612"/>
    </source>
</evidence>
<dbReference type="PANTHER" id="PTHR41328">
    <property type="entry name" value="TERMINASE SMALL SUBUNIT-RELATED"/>
    <property type="match status" value="1"/>
</dbReference>